<organism evidence="1 2">
    <name type="scientific">Halosimplex aquaticum</name>
    <dbReference type="NCBI Taxonomy" id="3026162"/>
    <lineage>
        <taxon>Archaea</taxon>
        <taxon>Methanobacteriati</taxon>
        <taxon>Methanobacteriota</taxon>
        <taxon>Stenosarchaea group</taxon>
        <taxon>Halobacteria</taxon>
        <taxon>Halobacteriales</taxon>
        <taxon>Haloarculaceae</taxon>
        <taxon>Halosimplex</taxon>
    </lineage>
</organism>
<dbReference type="InterPro" id="IPR011008">
    <property type="entry name" value="Dimeric_a/b-barrel"/>
</dbReference>
<dbReference type="Gene3D" id="3.30.70.100">
    <property type="match status" value="1"/>
</dbReference>
<dbReference type="SUPFAM" id="SSF54909">
    <property type="entry name" value="Dimeric alpha+beta barrel"/>
    <property type="match status" value="1"/>
</dbReference>
<dbReference type="GO" id="GO:0062192">
    <property type="term" value="F:L-rhamnose mutarotase activity"/>
    <property type="evidence" value="ECO:0007669"/>
    <property type="project" value="UniProtKB-EC"/>
</dbReference>
<dbReference type="EC" id="5.1.3.32" evidence="1"/>
<dbReference type="InterPro" id="IPR008000">
    <property type="entry name" value="Rham/fucose_mutarotase"/>
</dbReference>
<dbReference type="EMBL" id="JBHTAS010000001">
    <property type="protein sequence ID" value="MFC7141576.1"/>
    <property type="molecule type" value="Genomic_DNA"/>
</dbReference>
<accession>A0ABD5Y5K8</accession>
<dbReference type="Pfam" id="PF05336">
    <property type="entry name" value="rhaM"/>
    <property type="match status" value="1"/>
</dbReference>
<evidence type="ECO:0000313" key="2">
    <source>
        <dbReference type="Proteomes" id="UP001596432"/>
    </source>
</evidence>
<dbReference type="RefSeq" id="WP_274322657.1">
    <property type="nucleotide sequence ID" value="NZ_CP118158.1"/>
</dbReference>
<dbReference type="AlphaFoldDB" id="A0ABD5Y5K8"/>
<reference evidence="1 2" key="1">
    <citation type="journal article" date="2019" name="Int. J. Syst. Evol. Microbiol.">
        <title>The Global Catalogue of Microorganisms (GCM) 10K type strain sequencing project: providing services to taxonomists for standard genome sequencing and annotation.</title>
        <authorList>
            <consortium name="The Broad Institute Genomics Platform"/>
            <consortium name="The Broad Institute Genome Sequencing Center for Infectious Disease"/>
            <person name="Wu L."/>
            <person name="Ma J."/>
        </authorList>
    </citation>
    <scope>NUCLEOTIDE SEQUENCE [LARGE SCALE GENOMIC DNA]</scope>
    <source>
        <strain evidence="1 2">XZYJT29</strain>
    </source>
</reference>
<gene>
    <name evidence="1" type="ORF">ACFQMA_17270</name>
</gene>
<proteinExistence type="predicted"/>
<dbReference type="Proteomes" id="UP001596432">
    <property type="component" value="Unassembled WGS sequence"/>
</dbReference>
<evidence type="ECO:0000313" key="1">
    <source>
        <dbReference type="EMBL" id="MFC7141576.1"/>
    </source>
</evidence>
<dbReference type="GeneID" id="78821892"/>
<keyword evidence="1" id="KW-0413">Isomerase</keyword>
<keyword evidence="2" id="KW-1185">Reference proteome</keyword>
<sequence length="101" mass="11711">MERIAFHLTIEDGQRDAYREEHENVPEALERAYLDSDAGLETYSVFEEDGHVFGFMELENPEAIEEVMESSEAQADWDEVMDGILEGDDGDIWMDEVYRMV</sequence>
<name>A0ABD5Y5K8_9EURY</name>
<protein>
    <submittedName>
        <fullName evidence="1">L-rhamnose mutarotase</fullName>
        <ecNumber evidence="1">5.1.3.32</ecNumber>
    </submittedName>
</protein>
<comment type="caution">
    <text evidence="1">The sequence shown here is derived from an EMBL/GenBank/DDBJ whole genome shotgun (WGS) entry which is preliminary data.</text>
</comment>